<evidence type="ECO:0000313" key="6">
    <source>
        <dbReference type="EMBL" id="MVA99932.1"/>
    </source>
</evidence>
<sequence length="420" mass="44043">MLREIRPLGALLLGTFLMMVGTGLGNVVVPLRAAAEGWSQTTIAWIGTCYALAFTAGCLLTPLFVRRVGHIRVFAVLQTTLAASMLLHAMVTDPVAWAVFRAMGGLTLVGGYMVVESWLNERVANTNRGAVFAAYMIVSMSGVAAGQFILPLGDVKSANLFMIAALAFGAALIPVALSVAPAPQPLAEVRINALGLFRKSPAAVVGSLLAGVIFGNWMYFGPLYGRAVGLSSTGIAAMLTAAMVGGMLFQVPFGKLSDRVDRRYVMALAGAIGVAISVAMVMLAPTRPVSIILGTFALGSVLFTIYALNVAHANDQASSDEFVQVSGGLLIVYGIGTMVGPQLGGRLMDGFGPNGFFMAIGGVYAVYGLYALWRSWCTESLPPELRSDFRVVPALPAATPETLATMDARTEEEAVPPPTS</sequence>
<feature type="transmembrane region" description="Helical" evidence="4">
    <location>
        <begin position="41"/>
        <end position="64"/>
    </location>
</feature>
<dbReference type="Gene3D" id="1.20.1250.20">
    <property type="entry name" value="MFS general substrate transporter like domains"/>
    <property type="match status" value="2"/>
</dbReference>
<comment type="caution">
    <text evidence="6">The sequence shown here is derived from an EMBL/GenBank/DDBJ whole genome shotgun (WGS) entry which is preliminary data.</text>
</comment>
<dbReference type="Proteomes" id="UP000463224">
    <property type="component" value="Unassembled WGS sequence"/>
</dbReference>
<dbReference type="SUPFAM" id="SSF103473">
    <property type="entry name" value="MFS general substrate transporter"/>
    <property type="match status" value="1"/>
</dbReference>
<keyword evidence="2 4" id="KW-1133">Transmembrane helix</keyword>
<dbReference type="InterPro" id="IPR036259">
    <property type="entry name" value="MFS_trans_sf"/>
</dbReference>
<evidence type="ECO:0000256" key="4">
    <source>
        <dbReference type="SAM" id="Phobius"/>
    </source>
</evidence>
<dbReference type="GO" id="GO:0005886">
    <property type="term" value="C:plasma membrane"/>
    <property type="evidence" value="ECO:0007669"/>
    <property type="project" value="TreeGrafter"/>
</dbReference>
<dbReference type="InterPro" id="IPR011701">
    <property type="entry name" value="MFS"/>
</dbReference>
<name>A0A844QJZ8_9HYPH</name>
<keyword evidence="7" id="KW-1185">Reference proteome</keyword>
<dbReference type="GO" id="GO:0022857">
    <property type="term" value="F:transmembrane transporter activity"/>
    <property type="evidence" value="ECO:0007669"/>
    <property type="project" value="InterPro"/>
</dbReference>
<feature type="transmembrane region" description="Helical" evidence="4">
    <location>
        <begin position="322"/>
        <end position="343"/>
    </location>
</feature>
<dbReference type="CDD" id="cd17477">
    <property type="entry name" value="MFS_YcaD_like"/>
    <property type="match status" value="1"/>
</dbReference>
<dbReference type="AlphaFoldDB" id="A0A844QJZ8"/>
<proteinExistence type="predicted"/>
<dbReference type="PROSITE" id="PS50850">
    <property type="entry name" value="MFS"/>
    <property type="match status" value="1"/>
</dbReference>
<feature type="transmembrane region" description="Helical" evidence="4">
    <location>
        <begin position="201"/>
        <end position="220"/>
    </location>
</feature>
<dbReference type="Pfam" id="PF07690">
    <property type="entry name" value="MFS_1"/>
    <property type="match status" value="1"/>
</dbReference>
<protein>
    <submittedName>
        <fullName evidence="6">MFS transporter</fullName>
    </submittedName>
</protein>
<evidence type="ECO:0000259" key="5">
    <source>
        <dbReference type="PROSITE" id="PS50850"/>
    </source>
</evidence>
<dbReference type="PANTHER" id="PTHR23521:SF3">
    <property type="entry name" value="MFS TRANSPORTER"/>
    <property type="match status" value="1"/>
</dbReference>
<evidence type="ECO:0000313" key="7">
    <source>
        <dbReference type="Proteomes" id="UP000463224"/>
    </source>
</evidence>
<keyword evidence="3 4" id="KW-0472">Membrane</keyword>
<dbReference type="PANTHER" id="PTHR23521">
    <property type="entry name" value="TRANSPORTER MFS SUPERFAMILY"/>
    <property type="match status" value="1"/>
</dbReference>
<evidence type="ECO:0000256" key="1">
    <source>
        <dbReference type="ARBA" id="ARBA00022692"/>
    </source>
</evidence>
<feature type="transmembrane region" description="Helical" evidence="4">
    <location>
        <begin position="158"/>
        <end position="180"/>
    </location>
</feature>
<reference evidence="6 7" key="1">
    <citation type="submission" date="2019-12" db="EMBL/GenBank/DDBJ databases">
        <title>Nitratireductor arenosus sp. nov., Isolated from sea sand, Jeju island, South Korea.</title>
        <authorList>
            <person name="Kim W."/>
        </authorList>
    </citation>
    <scope>NUCLEOTIDE SEQUENCE [LARGE SCALE GENOMIC DNA]</scope>
    <source>
        <strain evidence="6 7">CAU 1489</strain>
    </source>
</reference>
<feature type="transmembrane region" description="Helical" evidence="4">
    <location>
        <begin position="290"/>
        <end position="310"/>
    </location>
</feature>
<organism evidence="6 7">
    <name type="scientific">Nitratireductor arenosus</name>
    <dbReference type="NCBI Taxonomy" id="2682096"/>
    <lineage>
        <taxon>Bacteria</taxon>
        <taxon>Pseudomonadati</taxon>
        <taxon>Pseudomonadota</taxon>
        <taxon>Alphaproteobacteria</taxon>
        <taxon>Hyphomicrobiales</taxon>
        <taxon>Phyllobacteriaceae</taxon>
        <taxon>Nitratireductor</taxon>
    </lineage>
</organism>
<accession>A0A844QJZ8</accession>
<feature type="transmembrane region" description="Helical" evidence="4">
    <location>
        <begin position="71"/>
        <end position="91"/>
    </location>
</feature>
<feature type="transmembrane region" description="Helical" evidence="4">
    <location>
        <begin position="265"/>
        <end position="284"/>
    </location>
</feature>
<evidence type="ECO:0000256" key="2">
    <source>
        <dbReference type="ARBA" id="ARBA00022989"/>
    </source>
</evidence>
<dbReference type="RefSeq" id="WP_156715632.1">
    <property type="nucleotide sequence ID" value="NZ_WPHG01000008.1"/>
</dbReference>
<feature type="transmembrane region" description="Helical" evidence="4">
    <location>
        <begin position="232"/>
        <end position="253"/>
    </location>
</feature>
<evidence type="ECO:0000256" key="3">
    <source>
        <dbReference type="ARBA" id="ARBA00023136"/>
    </source>
</evidence>
<feature type="transmembrane region" description="Helical" evidence="4">
    <location>
        <begin position="355"/>
        <end position="373"/>
    </location>
</feature>
<keyword evidence="1 4" id="KW-0812">Transmembrane</keyword>
<dbReference type="InterPro" id="IPR020846">
    <property type="entry name" value="MFS_dom"/>
</dbReference>
<feature type="transmembrane region" description="Helical" evidence="4">
    <location>
        <begin position="97"/>
        <end position="119"/>
    </location>
</feature>
<dbReference type="EMBL" id="WPHG01000008">
    <property type="protein sequence ID" value="MVA99932.1"/>
    <property type="molecule type" value="Genomic_DNA"/>
</dbReference>
<feature type="domain" description="Major facilitator superfamily (MFS) profile" evidence="5">
    <location>
        <begin position="199"/>
        <end position="420"/>
    </location>
</feature>
<feature type="transmembrane region" description="Helical" evidence="4">
    <location>
        <begin position="131"/>
        <end position="152"/>
    </location>
</feature>
<dbReference type="InterPro" id="IPR047200">
    <property type="entry name" value="MFS_YcaD-like"/>
</dbReference>
<gene>
    <name evidence="6" type="ORF">GN330_22010</name>
</gene>